<name>A0A7S2NE54_9DINO</name>
<gene>
    <name evidence="3" type="ORF">BRAN1462_LOCUS13848</name>
</gene>
<evidence type="ECO:0000256" key="1">
    <source>
        <dbReference type="SAM" id="MobiDB-lite"/>
    </source>
</evidence>
<protein>
    <submittedName>
        <fullName evidence="3">Uncharacterized protein</fullName>
    </submittedName>
</protein>
<evidence type="ECO:0000313" key="3">
    <source>
        <dbReference type="EMBL" id="CAD9535009.1"/>
    </source>
</evidence>
<accession>A0A7S2NE54</accession>
<feature type="chain" id="PRO_5030548858" evidence="2">
    <location>
        <begin position="25"/>
        <end position="281"/>
    </location>
</feature>
<feature type="compositionally biased region" description="Basic residues" evidence="1">
    <location>
        <begin position="171"/>
        <end position="182"/>
    </location>
</feature>
<proteinExistence type="predicted"/>
<feature type="compositionally biased region" description="Basic and acidic residues" evidence="1">
    <location>
        <begin position="183"/>
        <end position="199"/>
    </location>
</feature>
<keyword evidence="2" id="KW-0732">Signal</keyword>
<feature type="compositionally biased region" description="Polar residues" evidence="1">
    <location>
        <begin position="250"/>
        <end position="261"/>
    </location>
</feature>
<evidence type="ECO:0000256" key="2">
    <source>
        <dbReference type="SAM" id="SignalP"/>
    </source>
</evidence>
<feature type="region of interest" description="Disordered" evidence="1">
    <location>
        <begin position="36"/>
        <end position="203"/>
    </location>
</feature>
<feature type="region of interest" description="Disordered" evidence="1">
    <location>
        <begin position="250"/>
        <end position="281"/>
    </location>
</feature>
<feature type="signal peptide" evidence="2">
    <location>
        <begin position="1"/>
        <end position="24"/>
    </location>
</feature>
<sequence length="281" mass="30506">MAPTMRRCLCAAAVVAALVRGASAADGIYAADGGARAHGALERPGGKGSEDELLGKKRPSPTGTSQEFNIAGIKQVKADPRSTKDTASTGQPTTPPPDGDEYLDRLSDGSVSDADGLSDVSGSVRDLVSKVSVSETDEERFLKQGWSPDDIPYLLGWDPESGTPKGEYMAPHKRQPGQKKDRKPQTKDRKPQKKGRGDSDSNLNLYAADIYNWDKQNEPGTQPDIYNWDNIFEPEPNIFDHMSLDEQNGQVTSLEPDTSFNLDDEARSNADSMDVHPDDTL</sequence>
<organism evidence="3">
    <name type="scientific">Zooxanthella nutricula</name>
    <dbReference type="NCBI Taxonomy" id="1333877"/>
    <lineage>
        <taxon>Eukaryota</taxon>
        <taxon>Sar</taxon>
        <taxon>Alveolata</taxon>
        <taxon>Dinophyceae</taxon>
        <taxon>Peridiniales</taxon>
        <taxon>Peridiniales incertae sedis</taxon>
        <taxon>Zooxanthella</taxon>
    </lineage>
</organism>
<dbReference type="AlphaFoldDB" id="A0A7S2NE54"/>
<dbReference type="EMBL" id="HBGW01021901">
    <property type="protein sequence ID" value="CAD9535009.1"/>
    <property type="molecule type" value="Transcribed_RNA"/>
</dbReference>
<feature type="compositionally biased region" description="Basic and acidic residues" evidence="1">
    <location>
        <begin position="264"/>
        <end position="281"/>
    </location>
</feature>
<feature type="compositionally biased region" description="Basic and acidic residues" evidence="1">
    <location>
        <begin position="39"/>
        <end position="55"/>
    </location>
</feature>
<reference evidence="3" key="1">
    <citation type="submission" date="2021-01" db="EMBL/GenBank/DDBJ databases">
        <authorList>
            <person name="Corre E."/>
            <person name="Pelletier E."/>
            <person name="Niang G."/>
            <person name="Scheremetjew M."/>
            <person name="Finn R."/>
            <person name="Kale V."/>
            <person name="Holt S."/>
            <person name="Cochrane G."/>
            <person name="Meng A."/>
            <person name="Brown T."/>
            <person name="Cohen L."/>
        </authorList>
    </citation>
    <scope>NUCLEOTIDE SEQUENCE</scope>
    <source>
        <strain evidence="3">RCC3387</strain>
    </source>
</reference>